<dbReference type="GO" id="GO:0140359">
    <property type="term" value="F:ABC-type transporter activity"/>
    <property type="evidence" value="ECO:0007669"/>
    <property type="project" value="InterPro"/>
</dbReference>
<dbReference type="PROSITE" id="PS00211">
    <property type="entry name" value="ABC_TRANSPORTER_1"/>
    <property type="match status" value="1"/>
</dbReference>
<reference evidence="10" key="1">
    <citation type="submission" date="2015-05" db="UniProtKB">
        <authorList>
            <consortium name="EnsemblMetazoa"/>
        </authorList>
    </citation>
    <scope>IDENTIFICATION</scope>
</reference>
<dbReference type="InterPro" id="IPR050173">
    <property type="entry name" value="ABC_transporter_C-like"/>
</dbReference>
<evidence type="ECO:0000256" key="9">
    <source>
        <dbReference type="SAM" id="Phobius"/>
    </source>
</evidence>
<feature type="transmembrane region" description="Helical" evidence="9">
    <location>
        <begin position="317"/>
        <end position="338"/>
    </location>
</feature>
<dbReference type="EMBL" id="ACPB03020336">
    <property type="status" value="NOT_ANNOTATED_CDS"/>
    <property type="molecule type" value="Genomic_DNA"/>
</dbReference>
<evidence type="ECO:0000313" key="11">
    <source>
        <dbReference type="Proteomes" id="UP000015103"/>
    </source>
</evidence>
<dbReference type="HOGENOM" id="CLU_438269_0_0_1"/>
<feature type="region of interest" description="Disordered" evidence="8">
    <location>
        <begin position="31"/>
        <end position="50"/>
    </location>
</feature>
<keyword evidence="2" id="KW-0813">Transport</keyword>
<evidence type="ECO:0000256" key="3">
    <source>
        <dbReference type="ARBA" id="ARBA00022692"/>
    </source>
</evidence>
<keyword evidence="7 9" id="KW-0472">Membrane</keyword>
<dbReference type="PROSITE" id="PS50893">
    <property type="entry name" value="ABC_TRANSPORTER_2"/>
    <property type="match status" value="1"/>
</dbReference>
<keyword evidence="3 9" id="KW-0812">Transmembrane</keyword>
<dbReference type="PROSITE" id="PS50929">
    <property type="entry name" value="ABC_TM1F"/>
    <property type="match status" value="1"/>
</dbReference>
<dbReference type="SUPFAM" id="SSF52540">
    <property type="entry name" value="P-loop containing nucleoside triphosphate hydrolases"/>
    <property type="match status" value="1"/>
</dbReference>
<feature type="transmembrane region" description="Helical" evidence="9">
    <location>
        <begin position="168"/>
        <end position="190"/>
    </location>
</feature>
<dbReference type="GO" id="GO:0005524">
    <property type="term" value="F:ATP binding"/>
    <property type="evidence" value="ECO:0007669"/>
    <property type="project" value="UniProtKB-KW"/>
</dbReference>
<dbReference type="AlphaFoldDB" id="T1HAZ6"/>
<dbReference type="InterPro" id="IPR027417">
    <property type="entry name" value="P-loop_NTPase"/>
</dbReference>
<evidence type="ECO:0000256" key="4">
    <source>
        <dbReference type="ARBA" id="ARBA00022741"/>
    </source>
</evidence>
<feature type="transmembrane region" description="Helical" evidence="9">
    <location>
        <begin position="291"/>
        <end position="311"/>
    </location>
</feature>
<dbReference type="Proteomes" id="UP000015103">
    <property type="component" value="Unassembled WGS sequence"/>
</dbReference>
<comment type="subcellular location">
    <subcellularLocation>
        <location evidence="1">Membrane</location>
        <topology evidence="1">Multi-pass membrane protein</topology>
    </subcellularLocation>
</comment>
<proteinExistence type="predicted"/>
<dbReference type="Pfam" id="PF00664">
    <property type="entry name" value="ABC_membrane"/>
    <property type="match status" value="1"/>
</dbReference>
<dbReference type="InterPro" id="IPR036640">
    <property type="entry name" value="ABC1_TM_sf"/>
</dbReference>
<dbReference type="Gene3D" id="1.20.1560.10">
    <property type="entry name" value="ABC transporter type 1, transmembrane domain"/>
    <property type="match status" value="1"/>
</dbReference>
<keyword evidence="4" id="KW-0547">Nucleotide-binding</keyword>
<keyword evidence="5" id="KW-0067">ATP-binding</keyword>
<evidence type="ECO:0000256" key="6">
    <source>
        <dbReference type="ARBA" id="ARBA00022989"/>
    </source>
</evidence>
<dbReference type="InterPro" id="IPR017871">
    <property type="entry name" value="ABC_transporter-like_CS"/>
</dbReference>
<dbReference type="GO" id="GO:0016887">
    <property type="term" value="F:ATP hydrolysis activity"/>
    <property type="evidence" value="ECO:0007669"/>
    <property type="project" value="InterPro"/>
</dbReference>
<evidence type="ECO:0000256" key="1">
    <source>
        <dbReference type="ARBA" id="ARBA00004141"/>
    </source>
</evidence>
<feature type="transmembrane region" description="Helical" evidence="9">
    <location>
        <begin position="217"/>
        <end position="241"/>
    </location>
</feature>
<dbReference type="Gene3D" id="3.40.50.300">
    <property type="entry name" value="P-loop containing nucleotide triphosphate hydrolases"/>
    <property type="match status" value="1"/>
</dbReference>
<dbReference type="FunFam" id="3.40.50.300:FF:000838">
    <property type="entry name" value="ABC multidrug transporter (Eurofung)"/>
    <property type="match status" value="1"/>
</dbReference>
<dbReference type="PANTHER" id="PTHR24223">
    <property type="entry name" value="ATP-BINDING CASSETTE SUB-FAMILY C"/>
    <property type="match status" value="1"/>
</dbReference>
<dbReference type="InterPro" id="IPR003593">
    <property type="entry name" value="AAA+_ATPase"/>
</dbReference>
<name>T1HAZ6_RHOPR</name>
<dbReference type="STRING" id="13249.T1HAZ6"/>
<protein>
    <submittedName>
        <fullName evidence="10">Uncharacterized protein</fullName>
    </submittedName>
</protein>
<dbReference type="Pfam" id="PF00005">
    <property type="entry name" value="ABC_tran"/>
    <property type="match status" value="1"/>
</dbReference>
<keyword evidence="11" id="KW-1185">Reference proteome</keyword>
<sequence>MGKQLFIPFRKRLSAGSEYYWAQELPLPSPLQSGRGEMESLQRSSTLPRHRPVARASSLQPHSLAPTHINSVTRQASTPSINQGSRHRTYTFDGMTSHGENLLKQIFITTSKSVVFNDNDRHPIQRIPSVCSDCSDDLYDEEENLNADWCGTSSLDEREYGTISPYVYLSYIRACGLVAAAFYIMLAISWQSFKVYTDFWLSKWTQNSPVHKVNETFYYLIVYCGFSFGCVLIALMANLIGQYCGAKARRRLHKYLLYSVLALPMRIFETTPLCRILARFSTDITVIDKDYLGAAIVLVAMLVSLICSQLMPDLVTPALVGLAINYTLLVPIYLNWVVKFTSDVEMYMAGVERVCHYIKMQPEDYKVNGFVPRCWPAKGEIKFIGVSLRYDQRHEVAVSNLNLFIPPGQKIGICGRTGSGKSSLVMSLFGMSPVIEGSILIDGIDISSLPLQVLRSRLSIIPQDIIMFSGTIRENLDMENRYSDAKLWEALEMAQMKEIISSQLGGLDGPVKEGGVNLSAGQRQLLCLARAVLHDAACLVMDEATSALDLTTEKTFTHAAEKAFANKTVITIAHRLTTLLSCDRIIVLELGKIVEDGSPSELLSRSMGIFSSMLRSSMGSVQHP</sequence>
<evidence type="ECO:0000256" key="2">
    <source>
        <dbReference type="ARBA" id="ARBA00022448"/>
    </source>
</evidence>
<evidence type="ECO:0000256" key="5">
    <source>
        <dbReference type="ARBA" id="ARBA00022840"/>
    </source>
</evidence>
<dbReference type="GO" id="GO:0016020">
    <property type="term" value="C:membrane"/>
    <property type="evidence" value="ECO:0007669"/>
    <property type="project" value="UniProtKB-SubCell"/>
</dbReference>
<dbReference type="SMART" id="SM00382">
    <property type="entry name" value="AAA"/>
    <property type="match status" value="1"/>
</dbReference>
<organism evidence="10 11">
    <name type="scientific">Rhodnius prolixus</name>
    <name type="common">Triatomid bug</name>
    <dbReference type="NCBI Taxonomy" id="13249"/>
    <lineage>
        <taxon>Eukaryota</taxon>
        <taxon>Metazoa</taxon>
        <taxon>Ecdysozoa</taxon>
        <taxon>Arthropoda</taxon>
        <taxon>Hexapoda</taxon>
        <taxon>Insecta</taxon>
        <taxon>Pterygota</taxon>
        <taxon>Neoptera</taxon>
        <taxon>Paraneoptera</taxon>
        <taxon>Hemiptera</taxon>
        <taxon>Heteroptera</taxon>
        <taxon>Panheteroptera</taxon>
        <taxon>Cimicomorpha</taxon>
        <taxon>Reduviidae</taxon>
        <taxon>Triatominae</taxon>
        <taxon>Rhodnius</taxon>
    </lineage>
</organism>
<evidence type="ECO:0000256" key="7">
    <source>
        <dbReference type="ARBA" id="ARBA00023136"/>
    </source>
</evidence>
<feature type="region of interest" description="Disordered" evidence="8">
    <location>
        <begin position="56"/>
        <end position="86"/>
    </location>
</feature>
<dbReference type="InterPro" id="IPR011527">
    <property type="entry name" value="ABC1_TM_dom"/>
</dbReference>
<evidence type="ECO:0000256" key="8">
    <source>
        <dbReference type="SAM" id="MobiDB-lite"/>
    </source>
</evidence>
<accession>T1HAZ6</accession>
<feature type="compositionally biased region" description="Polar residues" evidence="8">
    <location>
        <begin position="68"/>
        <end position="84"/>
    </location>
</feature>
<dbReference type="EnsemblMetazoa" id="RPRC001202-RA">
    <property type="protein sequence ID" value="RPRC001202-PA"/>
    <property type="gene ID" value="RPRC001202"/>
</dbReference>
<dbReference type="PANTHER" id="PTHR24223:SF461">
    <property type="entry name" value="ATP-BINDING CASSETTE SUB-FAMILY C MEMBER SUR"/>
    <property type="match status" value="1"/>
</dbReference>
<dbReference type="InParanoid" id="T1HAZ6"/>
<dbReference type="InterPro" id="IPR003439">
    <property type="entry name" value="ABC_transporter-like_ATP-bd"/>
</dbReference>
<dbReference type="eggNOG" id="KOG0054">
    <property type="taxonomic scope" value="Eukaryota"/>
</dbReference>
<dbReference type="SUPFAM" id="SSF90123">
    <property type="entry name" value="ABC transporter transmembrane region"/>
    <property type="match status" value="1"/>
</dbReference>
<evidence type="ECO:0000313" key="10">
    <source>
        <dbReference type="EnsemblMetazoa" id="RPRC001202-PA"/>
    </source>
</evidence>
<dbReference type="VEuPathDB" id="VectorBase:RPRC001202"/>
<dbReference type="CDD" id="cd03244">
    <property type="entry name" value="ABCC_MRP_domain2"/>
    <property type="match status" value="1"/>
</dbReference>
<keyword evidence="6 9" id="KW-1133">Transmembrane helix</keyword>
<dbReference type="OMA" id="FSETIMG"/>